<gene>
    <name evidence="1" type="ORF">SAMN05216174_110101</name>
</gene>
<reference evidence="2" key="1">
    <citation type="submission" date="2016-10" db="EMBL/GenBank/DDBJ databases">
        <authorList>
            <person name="Varghese N."/>
            <person name="Submissions S."/>
        </authorList>
    </citation>
    <scope>NUCLEOTIDE SEQUENCE [LARGE SCALE GENOMIC DNA]</scope>
    <source>
        <strain evidence="2">IBRC-M 10403</strain>
    </source>
</reference>
<dbReference type="EMBL" id="FMZZ01000010">
    <property type="protein sequence ID" value="SDD36196.1"/>
    <property type="molecule type" value="Genomic_DNA"/>
</dbReference>
<keyword evidence="2" id="KW-1185">Reference proteome</keyword>
<evidence type="ECO:0008006" key="3">
    <source>
        <dbReference type="Google" id="ProtNLM"/>
    </source>
</evidence>
<dbReference type="Proteomes" id="UP000199501">
    <property type="component" value="Unassembled WGS sequence"/>
</dbReference>
<evidence type="ECO:0000313" key="1">
    <source>
        <dbReference type="EMBL" id="SDD36196.1"/>
    </source>
</evidence>
<name>A0A1G6U683_9PSEU</name>
<accession>A0A1G6U683</accession>
<evidence type="ECO:0000313" key="2">
    <source>
        <dbReference type="Proteomes" id="UP000199501"/>
    </source>
</evidence>
<sequence length="70" mass="7660">MFSLKSCATTGETVARSGSVAVRHTGAEPLEGPMENKLVYEPPRLTELGEYGELTRGVGFPLVDFFIHFD</sequence>
<protein>
    <recommendedName>
        <fullName evidence="3">Lasso RiPP family leader peptide-containing protein</fullName>
    </recommendedName>
</protein>
<proteinExistence type="predicted"/>
<dbReference type="NCBIfam" id="NF033521">
    <property type="entry name" value="lasso_leader_L3"/>
    <property type="match status" value="1"/>
</dbReference>
<dbReference type="STRING" id="1271860.SAMN05216174_110101"/>
<dbReference type="AlphaFoldDB" id="A0A1G6U683"/>
<organism evidence="1 2">
    <name type="scientific">Actinokineospora iranica</name>
    <dbReference type="NCBI Taxonomy" id="1271860"/>
    <lineage>
        <taxon>Bacteria</taxon>
        <taxon>Bacillati</taxon>
        <taxon>Actinomycetota</taxon>
        <taxon>Actinomycetes</taxon>
        <taxon>Pseudonocardiales</taxon>
        <taxon>Pseudonocardiaceae</taxon>
        <taxon>Actinokineospora</taxon>
    </lineage>
</organism>